<protein>
    <recommendedName>
        <fullName evidence="2">EAL domain-containing protein</fullName>
    </recommendedName>
</protein>
<feature type="domain" description="EAL" evidence="2">
    <location>
        <begin position="169"/>
        <end position="419"/>
    </location>
</feature>
<dbReference type="SUPFAM" id="SSF141868">
    <property type="entry name" value="EAL domain-like"/>
    <property type="match status" value="1"/>
</dbReference>
<dbReference type="CDD" id="cd01948">
    <property type="entry name" value="EAL"/>
    <property type="match status" value="1"/>
</dbReference>
<gene>
    <name evidence="3" type="ORF">GCM10011380_22300</name>
</gene>
<comment type="caution">
    <text evidence="3">The sequence shown here is derived from an EMBL/GenBank/DDBJ whole genome shotgun (WGS) entry which is preliminary data.</text>
</comment>
<dbReference type="RefSeq" id="WP_188658868.1">
    <property type="nucleotide sequence ID" value="NZ_BMIH01000003.1"/>
</dbReference>
<reference evidence="3" key="1">
    <citation type="journal article" date="2014" name="Int. J. Syst. Evol. Microbiol.">
        <title>Complete genome sequence of Corynebacterium casei LMG S-19264T (=DSM 44701T), isolated from a smear-ripened cheese.</title>
        <authorList>
            <consortium name="US DOE Joint Genome Institute (JGI-PGF)"/>
            <person name="Walter F."/>
            <person name="Albersmeier A."/>
            <person name="Kalinowski J."/>
            <person name="Ruckert C."/>
        </authorList>
    </citation>
    <scope>NUCLEOTIDE SEQUENCE</scope>
    <source>
        <strain evidence="3">CGMCC 1.15330</strain>
    </source>
</reference>
<dbReference type="EMBL" id="BMIH01000003">
    <property type="protein sequence ID" value="GGB32407.1"/>
    <property type="molecule type" value="Genomic_DNA"/>
</dbReference>
<dbReference type="InterPro" id="IPR035919">
    <property type="entry name" value="EAL_sf"/>
</dbReference>
<dbReference type="Gene3D" id="3.30.70.270">
    <property type="match status" value="1"/>
</dbReference>
<evidence type="ECO:0000259" key="2">
    <source>
        <dbReference type="PROSITE" id="PS50883"/>
    </source>
</evidence>
<dbReference type="InterPro" id="IPR001633">
    <property type="entry name" value="EAL_dom"/>
</dbReference>
<evidence type="ECO:0000313" key="3">
    <source>
        <dbReference type="EMBL" id="GGB32407.1"/>
    </source>
</evidence>
<dbReference type="PANTHER" id="PTHR33121:SF70">
    <property type="entry name" value="SIGNALING PROTEIN YKOW"/>
    <property type="match status" value="1"/>
</dbReference>
<feature type="region of interest" description="Disordered" evidence="1">
    <location>
        <begin position="1"/>
        <end position="26"/>
    </location>
</feature>
<dbReference type="Gene3D" id="3.20.20.450">
    <property type="entry name" value="EAL domain"/>
    <property type="match status" value="1"/>
</dbReference>
<dbReference type="InterPro" id="IPR043128">
    <property type="entry name" value="Rev_trsase/Diguanyl_cyclase"/>
</dbReference>
<dbReference type="GO" id="GO:0071111">
    <property type="term" value="F:cyclic-guanylate-specific phosphodiesterase activity"/>
    <property type="evidence" value="ECO:0007669"/>
    <property type="project" value="InterPro"/>
</dbReference>
<feature type="compositionally biased region" description="Low complexity" evidence="1">
    <location>
        <begin position="14"/>
        <end position="26"/>
    </location>
</feature>
<keyword evidence="4" id="KW-1185">Reference proteome</keyword>
<proteinExistence type="predicted"/>
<reference evidence="3" key="2">
    <citation type="submission" date="2020-09" db="EMBL/GenBank/DDBJ databases">
        <authorList>
            <person name="Sun Q."/>
            <person name="Zhou Y."/>
        </authorList>
    </citation>
    <scope>NUCLEOTIDE SEQUENCE</scope>
    <source>
        <strain evidence="3">CGMCC 1.15330</strain>
    </source>
</reference>
<evidence type="ECO:0000256" key="1">
    <source>
        <dbReference type="SAM" id="MobiDB-lite"/>
    </source>
</evidence>
<dbReference type="PANTHER" id="PTHR33121">
    <property type="entry name" value="CYCLIC DI-GMP PHOSPHODIESTERASE PDEF"/>
    <property type="match status" value="1"/>
</dbReference>
<organism evidence="3 4">
    <name type="scientific">Sphingomonas metalli</name>
    <dbReference type="NCBI Taxonomy" id="1779358"/>
    <lineage>
        <taxon>Bacteria</taxon>
        <taxon>Pseudomonadati</taxon>
        <taxon>Pseudomonadota</taxon>
        <taxon>Alphaproteobacteria</taxon>
        <taxon>Sphingomonadales</taxon>
        <taxon>Sphingomonadaceae</taxon>
        <taxon>Sphingomonas</taxon>
    </lineage>
</organism>
<dbReference type="AlphaFoldDB" id="A0A916T7S1"/>
<dbReference type="PROSITE" id="PS50883">
    <property type="entry name" value="EAL"/>
    <property type="match status" value="1"/>
</dbReference>
<sequence length="439" mass="47540">MTSPVDRAGFPSQSTEGGAARASSTGRASKPWQVGLIIGRIANFAILRRHLGVGRANLLAADLAAFVERLTPAAIVTVVGHDRLEIHFAGTDHAGFEAALQRLDRAFEAAFEIDGEPYAIELTLGGAIATPHCDEVRLIDEAERALDDAREQREPVLREVGASPDTADRRSLVRDLRGAIGKGELFLQYQPKAHVRQQRVLSVEALVRWQHPVRGLVLPGEFIGLAEESHDITDLTVWTIQQAIKDQRTLAEQGHEVQIFVNISAVLLSDARFVRRACALVESSGASLGFEITETAVIHDPDVAIAHLRTFADIGITIAIDDYGAGLSSLAYLKQLPARELKIDKLFVTQLTSSNRDPLIVRSTIDLAHALEMEVVAEGVETPAALALLSVMGCDVVQGYLISRPLALSALIKFLETDLSGGLDAQKRTLPNFAATARR</sequence>
<dbReference type="SMART" id="SM00052">
    <property type="entry name" value="EAL"/>
    <property type="match status" value="1"/>
</dbReference>
<dbReference type="InterPro" id="IPR050706">
    <property type="entry name" value="Cyclic-di-GMP_PDE-like"/>
</dbReference>
<accession>A0A916T7S1</accession>
<dbReference type="Pfam" id="PF00563">
    <property type="entry name" value="EAL"/>
    <property type="match status" value="1"/>
</dbReference>
<evidence type="ECO:0000313" key="4">
    <source>
        <dbReference type="Proteomes" id="UP000623067"/>
    </source>
</evidence>
<name>A0A916T7S1_9SPHN</name>
<dbReference type="Proteomes" id="UP000623067">
    <property type="component" value="Unassembled WGS sequence"/>
</dbReference>